<protein>
    <submittedName>
        <fullName evidence="1">Uncharacterized protein</fullName>
    </submittedName>
</protein>
<gene>
    <name evidence="1" type="ORF">LCGC14_0568580</name>
</gene>
<organism evidence="1">
    <name type="scientific">marine sediment metagenome</name>
    <dbReference type="NCBI Taxonomy" id="412755"/>
    <lineage>
        <taxon>unclassified sequences</taxon>
        <taxon>metagenomes</taxon>
        <taxon>ecological metagenomes</taxon>
    </lineage>
</organism>
<sequence>MQTGTPELMCAFDPREYGPETIAVLARYKIPRLEIIYARDVGGPAPGIEFTEAHQLFRMRLREEVRKHPPGSMRILDIEDADHSDLFYLICLADMQYADPTGKFSLYNIPGTQRPTFPPVYHDFFTNQVYIGKWTEARVEFLRDTLIPLASAIGNKPVVLLSWHRRQAGGKGSEGNGEQLEPTEVHEQSAIIRELGGIEAAWGKGEALGSTSWPGPLGDEGIANYMEMLARSHGLVASDTGDTGDVA</sequence>
<proteinExistence type="predicted"/>
<comment type="caution">
    <text evidence="1">The sequence shown here is derived from an EMBL/GenBank/DDBJ whole genome shotgun (WGS) entry which is preliminary data.</text>
</comment>
<dbReference type="AlphaFoldDB" id="A0A0F9S3I0"/>
<name>A0A0F9S3I0_9ZZZZ</name>
<dbReference type="EMBL" id="LAZR01000831">
    <property type="protein sequence ID" value="KKN56772.1"/>
    <property type="molecule type" value="Genomic_DNA"/>
</dbReference>
<reference evidence="1" key="1">
    <citation type="journal article" date="2015" name="Nature">
        <title>Complex archaea that bridge the gap between prokaryotes and eukaryotes.</title>
        <authorList>
            <person name="Spang A."/>
            <person name="Saw J.H."/>
            <person name="Jorgensen S.L."/>
            <person name="Zaremba-Niedzwiedzka K."/>
            <person name="Martijn J."/>
            <person name="Lind A.E."/>
            <person name="van Eijk R."/>
            <person name="Schleper C."/>
            <person name="Guy L."/>
            <person name="Ettema T.J."/>
        </authorList>
    </citation>
    <scope>NUCLEOTIDE SEQUENCE</scope>
</reference>
<evidence type="ECO:0000313" key="1">
    <source>
        <dbReference type="EMBL" id="KKN56772.1"/>
    </source>
</evidence>
<accession>A0A0F9S3I0</accession>